<dbReference type="AlphaFoldDB" id="A0A7L0B1Q4"/>
<dbReference type="FunFam" id="1.20.900.10:FF:000032">
    <property type="entry name" value="rho guanine nucleotide exchange factor 38"/>
    <property type="match status" value="1"/>
</dbReference>
<keyword evidence="14" id="KW-1185">Reference proteome</keyword>
<dbReference type="Pfam" id="PF00621">
    <property type="entry name" value="RhoGEF"/>
    <property type="match status" value="1"/>
</dbReference>
<dbReference type="PANTHER" id="PTHR22834">
    <property type="entry name" value="NUCLEAR FUSION PROTEIN FUS2"/>
    <property type="match status" value="1"/>
</dbReference>
<feature type="domain" description="SH3" evidence="10">
    <location>
        <begin position="506"/>
        <end position="569"/>
    </location>
</feature>
<dbReference type="PROSITE" id="PS51021">
    <property type="entry name" value="BAR"/>
    <property type="match status" value="1"/>
</dbReference>
<dbReference type="SMART" id="SM00721">
    <property type="entry name" value="BAR"/>
    <property type="match status" value="1"/>
</dbReference>
<dbReference type="EMBL" id="VXAE01014381">
    <property type="protein sequence ID" value="NXJ41193.1"/>
    <property type="molecule type" value="Genomic_DNA"/>
</dbReference>
<dbReference type="InterPro" id="IPR000219">
    <property type="entry name" value="DH_dom"/>
</dbReference>
<sequence>TEKMAPQAGSSSCPTSPQEDEGQVSRRMMAKRVKIIAELMQTEKDYISDLDLCIKEVIQPLRNKQIACFDVDGLFGNIELVHQVSAKLLSLLEEATTDVEPPMQIIGEVFLQIKGPLEDTYKIYCYRHDDAHTMLESYEKDEELKQHLRHCVQSLKGKPNLMDMGSLMIKPVQRVMKYPLLLRELLNSTPACHPDHKVLQDALSAMKNINVNINELKRRKDLVLKYKRNDDDETLKEKFSRLNIHSISKKSKRVTSHLKILTGGEPQVKDQTFNKEEKLFRSLEKTVKSCVKNISLSSQHLQVAICMCEEDQDRKEQKNLRNPFGKMNGFLGCVSVRNKIKFSMAQLDKLVLTPLSALQALFSGPQKLIQKRYDKLLDYNSYLQRSTGEELDLAKKDYEALNAQLVEELQIFNRAAKKIVLNCLHCFITLLRNTMSAALQSNSAVVVPIPNQLMEEVHKLNFVKENSSVTFIERKLSLEKKKPVPSPPESPRQTEGHRSKLLSTYSTELLYQAKRKCNATQEFDIDLHEGELVAVVEQKDPFGSTSRWLVDTGILKGFVYSSFLRPYNPAKAQKDIAENSFDPSILLFILAPLFIILVSVAFLFQTFYAVYAFQARNDQELSLQEYQKVRILRFSDLSGNKEWWLAEAKGQKGYVPSNYLGKMTYA</sequence>
<keyword evidence="2" id="KW-0597">Phosphoprotein</keyword>
<feature type="non-terminal residue" evidence="13">
    <location>
        <position position="1"/>
    </location>
</feature>
<dbReference type="SUPFAM" id="SSF103657">
    <property type="entry name" value="BAR/IMD domain-like"/>
    <property type="match status" value="1"/>
</dbReference>
<comment type="caution">
    <text evidence="13">The sequence shown here is derived from an EMBL/GenBank/DDBJ whole genome shotgun (WGS) entry which is preliminary data.</text>
</comment>
<feature type="non-terminal residue" evidence="13">
    <location>
        <position position="666"/>
    </location>
</feature>
<evidence type="ECO:0000259" key="12">
    <source>
        <dbReference type="PROSITE" id="PS51021"/>
    </source>
</evidence>
<name>A0A7L0B1Q4_9AVES</name>
<feature type="domain" description="DH" evidence="11">
    <location>
        <begin position="31"/>
        <end position="216"/>
    </location>
</feature>
<dbReference type="SMART" id="SM00326">
    <property type="entry name" value="SH3"/>
    <property type="match status" value="2"/>
</dbReference>
<keyword evidence="9" id="KW-0812">Transmembrane</keyword>
<comment type="function">
    <text evidence="5">May act as a guanine-nucleotide releasing factor.</text>
</comment>
<dbReference type="CDD" id="cd07589">
    <property type="entry name" value="BAR_DNMBP"/>
    <property type="match status" value="1"/>
</dbReference>
<dbReference type="Proteomes" id="UP000537039">
    <property type="component" value="Unassembled WGS sequence"/>
</dbReference>
<evidence type="ECO:0000256" key="2">
    <source>
        <dbReference type="ARBA" id="ARBA00022553"/>
    </source>
</evidence>
<organism evidence="13 14">
    <name type="scientific">Ciconia maguari</name>
    <dbReference type="NCBI Taxonomy" id="52777"/>
    <lineage>
        <taxon>Eukaryota</taxon>
        <taxon>Metazoa</taxon>
        <taxon>Chordata</taxon>
        <taxon>Craniata</taxon>
        <taxon>Vertebrata</taxon>
        <taxon>Euteleostomi</taxon>
        <taxon>Archelosauria</taxon>
        <taxon>Archosauria</taxon>
        <taxon>Dinosauria</taxon>
        <taxon>Saurischia</taxon>
        <taxon>Theropoda</taxon>
        <taxon>Coelurosauria</taxon>
        <taxon>Aves</taxon>
        <taxon>Neognathae</taxon>
        <taxon>Neoaves</taxon>
        <taxon>Aequornithes</taxon>
        <taxon>Ciconiiformes</taxon>
        <taxon>Ciconiidae</taxon>
        <taxon>Ciconia</taxon>
    </lineage>
</organism>
<feature type="compositionally biased region" description="Polar residues" evidence="8">
    <location>
        <begin position="8"/>
        <end position="17"/>
    </location>
</feature>
<evidence type="ECO:0000256" key="7">
    <source>
        <dbReference type="PROSITE-ProRule" id="PRU00192"/>
    </source>
</evidence>
<evidence type="ECO:0000256" key="8">
    <source>
        <dbReference type="SAM" id="MobiDB-lite"/>
    </source>
</evidence>
<keyword evidence="9" id="KW-0472">Membrane</keyword>
<evidence type="ECO:0000256" key="5">
    <source>
        <dbReference type="ARBA" id="ARBA00056726"/>
    </source>
</evidence>
<protein>
    <recommendedName>
        <fullName evidence="6">Rho guanine nucleotide exchange factor 38</fullName>
    </recommendedName>
</protein>
<keyword evidence="9" id="KW-1133">Transmembrane helix</keyword>
<dbReference type="PROSITE" id="PS50002">
    <property type="entry name" value="SH3"/>
    <property type="match status" value="2"/>
</dbReference>
<dbReference type="FunFam" id="2.30.30.40:FF:000193">
    <property type="entry name" value="Rho guanine nucleotide exchange factor 38"/>
    <property type="match status" value="1"/>
</dbReference>
<feature type="domain" description="SH3" evidence="10">
    <location>
        <begin position="602"/>
        <end position="665"/>
    </location>
</feature>
<dbReference type="SMART" id="SM00325">
    <property type="entry name" value="RhoGEF"/>
    <property type="match status" value="1"/>
</dbReference>
<dbReference type="InterPro" id="IPR035899">
    <property type="entry name" value="DBL_dom_sf"/>
</dbReference>
<evidence type="ECO:0000256" key="1">
    <source>
        <dbReference type="ARBA" id="ARBA00022443"/>
    </source>
</evidence>
<dbReference type="Pfam" id="PF14604">
    <property type="entry name" value="SH3_9"/>
    <property type="match status" value="1"/>
</dbReference>
<evidence type="ECO:0000313" key="14">
    <source>
        <dbReference type="Proteomes" id="UP000537039"/>
    </source>
</evidence>
<dbReference type="Gene3D" id="2.30.30.40">
    <property type="entry name" value="SH3 Domains"/>
    <property type="match status" value="2"/>
</dbReference>
<dbReference type="CDD" id="cd00160">
    <property type="entry name" value="RhoGEF"/>
    <property type="match status" value="1"/>
</dbReference>
<keyword evidence="4" id="KW-0677">Repeat</keyword>
<evidence type="ECO:0000256" key="4">
    <source>
        <dbReference type="ARBA" id="ARBA00022737"/>
    </source>
</evidence>
<gene>
    <name evidence="13" type="primary">Arhgef38</name>
    <name evidence="13" type="ORF">CICMAG_R09174</name>
</gene>
<dbReference type="GO" id="GO:0005085">
    <property type="term" value="F:guanyl-nucleotide exchange factor activity"/>
    <property type="evidence" value="ECO:0007669"/>
    <property type="project" value="UniProtKB-KW"/>
</dbReference>
<accession>A0A7L0B1Q4</accession>
<evidence type="ECO:0000259" key="11">
    <source>
        <dbReference type="PROSITE" id="PS50010"/>
    </source>
</evidence>
<evidence type="ECO:0000256" key="6">
    <source>
        <dbReference type="ARBA" id="ARBA00074247"/>
    </source>
</evidence>
<dbReference type="InterPro" id="IPR027267">
    <property type="entry name" value="AH/BAR_dom_sf"/>
</dbReference>
<dbReference type="InterPro" id="IPR036028">
    <property type="entry name" value="SH3-like_dom_sf"/>
</dbReference>
<dbReference type="PANTHER" id="PTHR22834:SF17">
    <property type="entry name" value="RHO GUANINE NUCLEOTIDE EXCHANGE FACTOR 38"/>
    <property type="match status" value="1"/>
</dbReference>
<dbReference type="PROSITE" id="PS50010">
    <property type="entry name" value="DH_2"/>
    <property type="match status" value="1"/>
</dbReference>
<evidence type="ECO:0000259" key="10">
    <source>
        <dbReference type="PROSITE" id="PS50002"/>
    </source>
</evidence>
<dbReference type="SUPFAM" id="SSF48065">
    <property type="entry name" value="DBL homology domain (DH-domain)"/>
    <property type="match status" value="1"/>
</dbReference>
<dbReference type="Gene3D" id="1.20.1270.60">
    <property type="entry name" value="Arfaptin homology (AH) domain/BAR domain"/>
    <property type="match status" value="1"/>
</dbReference>
<feature type="domain" description="BAR" evidence="12">
    <location>
        <begin position="258"/>
        <end position="466"/>
    </location>
</feature>
<dbReference type="Pfam" id="PF03114">
    <property type="entry name" value="BAR"/>
    <property type="match status" value="1"/>
</dbReference>
<dbReference type="InterPro" id="IPR004148">
    <property type="entry name" value="BAR_dom"/>
</dbReference>
<evidence type="ECO:0000256" key="9">
    <source>
        <dbReference type="SAM" id="Phobius"/>
    </source>
</evidence>
<evidence type="ECO:0000313" key="13">
    <source>
        <dbReference type="EMBL" id="NXJ41193.1"/>
    </source>
</evidence>
<dbReference type="GO" id="GO:0005737">
    <property type="term" value="C:cytoplasm"/>
    <property type="evidence" value="ECO:0007669"/>
    <property type="project" value="InterPro"/>
</dbReference>
<dbReference type="InterPro" id="IPR001452">
    <property type="entry name" value="SH3_domain"/>
</dbReference>
<reference evidence="13 14" key="1">
    <citation type="submission" date="2019-09" db="EMBL/GenBank/DDBJ databases">
        <title>Bird 10,000 Genomes (B10K) Project - Family phase.</title>
        <authorList>
            <person name="Zhang G."/>
        </authorList>
    </citation>
    <scope>NUCLEOTIDE SEQUENCE [LARGE SCALE GENOMIC DNA]</scope>
    <source>
        <strain evidence="13">B10K-DU-001-47</strain>
        <tissue evidence="13">Muscle</tissue>
    </source>
</reference>
<dbReference type="SUPFAM" id="SSF50044">
    <property type="entry name" value="SH3-domain"/>
    <property type="match status" value="2"/>
</dbReference>
<keyword evidence="1 7" id="KW-0728">SH3 domain</keyword>
<dbReference type="FunFam" id="2.30.30.40:FF:000066">
    <property type="entry name" value="dynamin-binding protein isoform X1"/>
    <property type="match status" value="1"/>
</dbReference>
<proteinExistence type="predicted"/>
<dbReference type="Gene3D" id="1.20.900.10">
    <property type="entry name" value="Dbl homology (DH) domain"/>
    <property type="match status" value="1"/>
</dbReference>
<dbReference type="CDD" id="cd12141">
    <property type="entry name" value="SH3_DNMBP_C2"/>
    <property type="match status" value="1"/>
</dbReference>
<evidence type="ECO:0000256" key="3">
    <source>
        <dbReference type="ARBA" id="ARBA00022658"/>
    </source>
</evidence>
<dbReference type="FunFam" id="1.20.1270.60:FF:000061">
    <property type="entry name" value="Rho guanine nucleotide exchange factor 38"/>
    <property type="match status" value="1"/>
</dbReference>
<feature type="region of interest" description="Disordered" evidence="8">
    <location>
        <begin position="1"/>
        <end position="25"/>
    </location>
</feature>
<feature type="transmembrane region" description="Helical" evidence="9">
    <location>
        <begin position="585"/>
        <end position="611"/>
    </location>
</feature>
<dbReference type="InterPro" id="IPR051492">
    <property type="entry name" value="Dynamin-Rho_GEF"/>
</dbReference>
<keyword evidence="3" id="KW-0344">Guanine-nucleotide releasing factor</keyword>